<dbReference type="PRINTS" id="PR00385">
    <property type="entry name" value="P450"/>
</dbReference>
<dbReference type="InterPro" id="IPR050476">
    <property type="entry name" value="Insect_CytP450_Detox"/>
</dbReference>
<dbReference type="EMBL" id="KB740646">
    <property type="protein sequence ID" value="ENN79797.1"/>
    <property type="molecule type" value="Genomic_DNA"/>
</dbReference>
<dbReference type="GO" id="GO:0016705">
    <property type="term" value="F:oxidoreductase activity, acting on paired donors, with incorporation or reduction of molecular oxygen"/>
    <property type="evidence" value="ECO:0007669"/>
    <property type="project" value="InterPro"/>
</dbReference>
<keyword evidence="6" id="KW-0479">Metal-binding</keyword>
<keyword evidence="9" id="KW-0560">Oxidoreductase</keyword>
<comment type="cofactor">
    <cofactor evidence="1">
        <name>heme</name>
        <dbReference type="ChEBI" id="CHEBI:30413"/>
    </cofactor>
</comment>
<proteinExistence type="inferred from homology"/>
<comment type="similarity">
    <text evidence="4">Belongs to the cytochrome P450 family.</text>
</comment>
<dbReference type="OMA" id="EAKIMIF"/>
<dbReference type="InterPro" id="IPR001128">
    <property type="entry name" value="Cyt_P450"/>
</dbReference>
<evidence type="ECO:0000256" key="10">
    <source>
        <dbReference type="ARBA" id="ARBA00023004"/>
    </source>
</evidence>
<evidence type="ECO:0000256" key="11">
    <source>
        <dbReference type="ARBA" id="ARBA00023033"/>
    </source>
</evidence>
<keyword evidence="7" id="KW-0256">Endoplasmic reticulum</keyword>
<dbReference type="HOGENOM" id="CLU_001570_5_2_1"/>
<dbReference type="OrthoDB" id="2789670at2759"/>
<organism evidence="13">
    <name type="scientific">Dendroctonus ponderosae</name>
    <name type="common">Mountain pine beetle</name>
    <dbReference type="NCBI Taxonomy" id="77166"/>
    <lineage>
        <taxon>Eukaryota</taxon>
        <taxon>Metazoa</taxon>
        <taxon>Ecdysozoa</taxon>
        <taxon>Arthropoda</taxon>
        <taxon>Hexapoda</taxon>
        <taxon>Insecta</taxon>
        <taxon>Pterygota</taxon>
        <taxon>Neoptera</taxon>
        <taxon>Endopterygota</taxon>
        <taxon>Coleoptera</taxon>
        <taxon>Polyphaga</taxon>
        <taxon>Cucujiformia</taxon>
        <taxon>Curculionidae</taxon>
        <taxon>Scolytinae</taxon>
        <taxon>Dendroctonus</taxon>
    </lineage>
</organism>
<dbReference type="AlphaFoldDB" id="N6UM59"/>
<name>N6UM59_DENPD</name>
<keyword evidence="11" id="KW-0503">Monooxygenase</keyword>
<dbReference type="InterPro" id="IPR036396">
    <property type="entry name" value="Cyt_P450_sf"/>
</dbReference>
<dbReference type="InterPro" id="IPR017972">
    <property type="entry name" value="Cyt_P450_CS"/>
</dbReference>
<evidence type="ECO:0000256" key="5">
    <source>
        <dbReference type="ARBA" id="ARBA00022617"/>
    </source>
</evidence>
<dbReference type="CDD" id="cd11056">
    <property type="entry name" value="CYP6-like"/>
    <property type="match status" value="2"/>
</dbReference>
<evidence type="ECO:0000256" key="6">
    <source>
        <dbReference type="ARBA" id="ARBA00022723"/>
    </source>
</evidence>
<dbReference type="GO" id="GO:0005789">
    <property type="term" value="C:endoplasmic reticulum membrane"/>
    <property type="evidence" value="ECO:0007669"/>
    <property type="project" value="UniProtKB-SubCell"/>
</dbReference>
<evidence type="ECO:0000256" key="9">
    <source>
        <dbReference type="ARBA" id="ARBA00023002"/>
    </source>
</evidence>
<gene>
    <name evidence="13" type="ORF">YQE_03762</name>
</gene>
<evidence type="ECO:0000313" key="13">
    <source>
        <dbReference type="EMBL" id="ENN79797.1"/>
    </source>
</evidence>
<keyword evidence="12" id="KW-0472">Membrane</keyword>
<dbReference type="PANTHER" id="PTHR24292">
    <property type="entry name" value="CYTOCHROME P450"/>
    <property type="match status" value="1"/>
</dbReference>
<evidence type="ECO:0000256" key="8">
    <source>
        <dbReference type="ARBA" id="ARBA00022848"/>
    </source>
</evidence>
<comment type="subcellular location">
    <subcellularLocation>
        <location evidence="3">Endoplasmic reticulum membrane</location>
        <topology evidence="3">Peripheral membrane protein</topology>
    </subcellularLocation>
    <subcellularLocation>
        <location evidence="2">Microsome membrane</location>
        <topology evidence="2">Peripheral membrane protein</topology>
    </subcellularLocation>
</comment>
<evidence type="ECO:0000256" key="3">
    <source>
        <dbReference type="ARBA" id="ARBA00004406"/>
    </source>
</evidence>
<keyword evidence="5" id="KW-0349">Heme</keyword>
<evidence type="ECO:0000256" key="1">
    <source>
        <dbReference type="ARBA" id="ARBA00001971"/>
    </source>
</evidence>
<dbReference type="PANTHER" id="PTHR24292:SF54">
    <property type="entry name" value="CYP9F3-RELATED"/>
    <property type="match status" value="1"/>
</dbReference>
<dbReference type="InterPro" id="IPR002402">
    <property type="entry name" value="Cyt_P450_E_grp-II"/>
</dbReference>
<evidence type="ECO:0000256" key="7">
    <source>
        <dbReference type="ARBA" id="ARBA00022824"/>
    </source>
</evidence>
<dbReference type="GO" id="GO:0004497">
    <property type="term" value="F:monooxygenase activity"/>
    <property type="evidence" value="ECO:0007669"/>
    <property type="project" value="UniProtKB-KW"/>
</dbReference>
<evidence type="ECO:0000256" key="2">
    <source>
        <dbReference type="ARBA" id="ARBA00004174"/>
    </source>
</evidence>
<dbReference type="PROSITE" id="PS00086">
    <property type="entry name" value="CYTOCHROME_P450"/>
    <property type="match status" value="1"/>
</dbReference>
<dbReference type="GO" id="GO:0005506">
    <property type="term" value="F:iron ion binding"/>
    <property type="evidence" value="ECO:0007669"/>
    <property type="project" value="InterPro"/>
</dbReference>
<feature type="non-terminal residue" evidence="13">
    <location>
        <position position="1"/>
    </location>
</feature>
<protein>
    <submittedName>
        <fullName evidence="13">Uncharacterized protein</fullName>
    </submittedName>
</protein>
<dbReference type="SUPFAM" id="SSF48264">
    <property type="entry name" value="Cytochrome P450"/>
    <property type="match status" value="2"/>
</dbReference>
<keyword evidence="8" id="KW-0492">Microsome</keyword>
<evidence type="ECO:0000256" key="4">
    <source>
        <dbReference type="ARBA" id="ARBA00010617"/>
    </source>
</evidence>
<sequence>MSGSLYLINSIGKNENKPLNRYFNCYDAVDNIINNVNSANMVSILKTHGPLHQNRSKTNETLAHYWRLMENYISANERPRKYSILLQYVSRFPKMSLLETIEFYYNMFPDTRYSGIYQFNIPTLIIKDPELLKQLTVRDFDHFTDHRTLVDADLDPLWAGNLFALTGRKWKDMRATLSGSFSSSKIKNMFHFINGTAENFVTFFLNKNEKLIEVEIRDTFSRFANDIIATTAFGIEVDSLKSPNNPFHLLGKRITDYSSLVKRLRFFAILIMPKLTKFFNIGLFDKELSSFFYKIREEKEIVRRDMLNTLLEARKGIHHEYSDAIETGQGIDFANLTDADLAAQAMVFYLAGFDTISNAMCFGSYELAVNKEIQNKLRSEIVETHRLNGGKVTYDSVLKMKYMDKVISEILRKWPPAGVVDRVATKPYTIEPQSTPWPIVGDLWTNIFWQMSLLETIEFSYNMFPGVRYSGFYQFSIPTLIIKDPELLKQLTIRDFDHFTDHRTLIDADVDPLWAGHLFALTGRKWKDMRATLSGSFSSSKIKNLFNLMNGAAENFVTFFLNKNEKLIVLEMRDTFSRFANDIIATTAFGIEVDSLKSPNNPFHLLGKRITDYSSLVKRLRFFAILIMPKLTKLLKIGLFEKELSSFFYKTVKETIHAREEQGIVRQDMLNVLLEARKGIQHEYSDAIETGFATVKEYTHSGKGPQFANLTDADLAAQAMIFYLAGFDTISNAMSFGSYELAINKKIQNKLRSEIVETHKLNDGKITYDSLLKIQYMDKVISEILRKWPPVGISDRVATKPYTIEPVNANEKPLNLKIGDVVWIPIFGFHRDPKHFENPTKFDPERFSDENKSRTTCLSVLVLETALFYHLLLNFEIEPTKSTRVPLKLSAKSITPSPKGDENKRNIKPHTYVPFGAGPRNCIGSRFALLEMKSLFYNLLLNFEIEPTKTTTVPIKLSAKSFNPAPEGAPQISNCLADIGYLAIQEEQLRELNEYRKNN</sequence>
<dbReference type="Gene3D" id="1.10.630.10">
    <property type="entry name" value="Cytochrome P450"/>
    <property type="match status" value="3"/>
</dbReference>
<accession>N6UM59</accession>
<evidence type="ECO:0000256" key="12">
    <source>
        <dbReference type="ARBA" id="ARBA00023136"/>
    </source>
</evidence>
<reference evidence="13" key="1">
    <citation type="journal article" date="2013" name="Genome Biol.">
        <title>Draft genome of the mountain pine beetle, Dendroctonus ponderosae Hopkins, a major forest pest.</title>
        <authorList>
            <person name="Keeling C.I."/>
            <person name="Yuen M.M."/>
            <person name="Liao N.Y."/>
            <person name="Docking T.R."/>
            <person name="Chan S.K."/>
            <person name="Taylor G.A."/>
            <person name="Palmquist D.L."/>
            <person name="Jackman S.D."/>
            <person name="Nguyen A."/>
            <person name="Li M."/>
            <person name="Henderson H."/>
            <person name="Janes J.K."/>
            <person name="Zhao Y."/>
            <person name="Pandoh P."/>
            <person name="Moore R."/>
            <person name="Sperling F.A."/>
            <person name="Huber D.P."/>
            <person name="Birol I."/>
            <person name="Jones S.J."/>
            <person name="Bohlmann J."/>
        </authorList>
    </citation>
    <scope>NUCLEOTIDE SEQUENCE</scope>
</reference>
<dbReference type="GO" id="GO:0020037">
    <property type="term" value="F:heme binding"/>
    <property type="evidence" value="ECO:0007669"/>
    <property type="project" value="InterPro"/>
</dbReference>
<dbReference type="PRINTS" id="PR00464">
    <property type="entry name" value="EP450II"/>
</dbReference>
<dbReference type="Pfam" id="PF00067">
    <property type="entry name" value="p450"/>
    <property type="match status" value="3"/>
</dbReference>
<keyword evidence="10" id="KW-0408">Iron</keyword>